<dbReference type="GO" id="GO:0006313">
    <property type="term" value="P:DNA transposition"/>
    <property type="evidence" value="ECO:0007669"/>
    <property type="project" value="InterPro"/>
</dbReference>
<dbReference type="Gene3D" id="3.30.70.1290">
    <property type="entry name" value="Transposase IS200-like"/>
    <property type="match status" value="1"/>
</dbReference>
<accession>A0A0G0K8G8</accession>
<dbReference type="GO" id="GO:0004803">
    <property type="term" value="F:transposase activity"/>
    <property type="evidence" value="ECO:0007669"/>
    <property type="project" value="InterPro"/>
</dbReference>
<dbReference type="PANTHER" id="PTHR34322">
    <property type="entry name" value="TRANSPOSASE, Y1_TNP DOMAIN-CONTAINING"/>
    <property type="match status" value="1"/>
</dbReference>
<gene>
    <name evidence="2" type="ORF">US62_C0015G0010</name>
</gene>
<comment type="caution">
    <text evidence="2">The sequence shown here is derived from an EMBL/GenBank/DDBJ whole genome shotgun (WGS) entry which is preliminary data.</text>
</comment>
<dbReference type="Proteomes" id="UP000034603">
    <property type="component" value="Unassembled WGS sequence"/>
</dbReference>
<dbReference type="GO" id="GO:0003677">
    <property type="term" value="F:DNA binding"/>
    <property type="evidence" value="ECO:0007669"/>
    <property type="project" value="InterPro"/>
</dbReference>
<dbReference type="InterPro" id="IPR036515">
    <property type="entry name" value="Transposase_17_sf"/>
</dbReference>
<reference evidence="2 3" key="1">
    <citation type="journal article" date="2015" name="Nature">
        <title>rRNA introns, odd ribosomes, and small enigmatic genomes across a large radiation of phyla.</title>
        <authorList>
            <person name="Brown C.T."/>
            <person name="Hug L.A."/>
            <person name="Thomas B.C."/>
            <person name="Sharon I."/>
            <person name="Castelle C.J."/>
            <person name="Singh A."/>
            <person name="Wilkins M.J."/>
            <person name="Williams K.H."/>
            <person name="Banfield J.F."/>
        </authorList>
    </citation>
    <scope>NUCLEOTIDE SEQUENCE [LARGE SCALE GENOMIC DNA]</scope>
</reference>
<evidence type="ECO:0000259" key="1">
    <source>
        <dbReference type="SMART" id="SM01321"/>
    </source>
</evidence>
<dbReference type="PANTHER" id="PTHR34322:SF2">
    <property type="entry name" value="TRANSPOSASE IS200-LIKE DOMAIN-CONTAINING PROTEIN"/>
    <property type="match status" value="1"/>
</dbReference>
<feature type="domain" description="Transposase IS200-like" evidence="1">
    <location>
        <begin position="11"/>
        <end position="148"/>
    </location>
</feature>
<evidence type="ECO:0000313" key="3">
    <source>
        <dbReference type="Proteomes" id="UP000034603"/>
    </source>
</evidence>
<evidence type="ECO:0000313" key="2">
    <source>
        <dbReference type="EMBL" id="KKQ45429.1"/>
    </source>
</evidence>
<proteinExistence type="predicted"/>
<protein>
    <recommendedName>
        <fullName evidence="1">Transposase IS200-like domain-containing protein</fullName>
    </recommendedName>
</protein>
<dbReference type="InterPro" id="IPR002686">
    <property type="entry name" value="Transposase_17"/>
</dbReference>
<dbReference type="SUPFAM" id="SSF143422">
    <property type="entry name" value="Transposase IS200-like"/>
    <property type="match status" value="1"/>
</dbReference>
<dbReference type="AlphaFoldDB" id="A0A0G0K8G8"/>
<dbReference type="SMART" id="SM01321">
    <property type="entry name" value="Y1_Tnp"/>
    <property type="match status" value="1"/>
</dbReference>
<organism evidence="2 3">
    <name type="scientific">Candidatus Woesebacteria bacterium GW2011_GWA1_37_8</name>
    <dbReference type="NCBI Taxonomy" id="1618546"/>
    <lineage>
        <taxon>Bacteria</taxon>
        <taxon>Candidatus Woeseibacteriota</taxon>
    </lineage>
</organism>
<dbReference type="EMBL" id="LBTR01000015">
    <property type="protein sequence ID" value="KKQ45429.1"/>
    <property type="molecule type" value="Genomic_DNA"/>
</dbReference>
<sequence length="224" mass="26980">MPPLNSVKTYIEGGYYHIYNRGVDKRKIFQRDLDYSVFLRLLKEYLLPIDHPDLLKIQGIIPRRKPLNCYDDIELISYCLMPNHFHLLIRQKSKYGLKRFSKALLTNYSMYFNKTYERTGRLFQGVYKAVLILDESYFLHLSRYIHLNPSELLARDNPLHKYKYSSYKYYIGINCPDWLNPKPILQMFQNDKSQFPSKILTYQSFVENYKENERELLGRFTLED</sequence>
<name>A0A0G0K8G8_9BACT</name>
<dbReference type="Pfam" id="PF01797">
    <property type="entry name" value="Y1_Tnp"/>
    <property type="match status" value="1"/>
</dbReference>